<feature type="domain" description="TonB-dependent receptor plug" evidence="17">
    <location>
        <begin position="48"/>
        <end position="153"/>
    </location>
</feature>
<gene>
    <name evidence="18" type="ORF">GCM10007320_39730</name>
</gene>
<evidence type="ECO:0000313" key="19">
    <source>
        <dbReference type="Proteomes" id="UP000626210"/>
    </source>
</evidence>
<evidence type="ECO:0000256" key="13">
    <source>
        <dbReference type="RuleBase" id="RU003357"/>
    </source>
</evidence>
<organism evidence="18 19">
    <name type="scientific">Pseudorhodoferax aquiterrae</name>
    <dbReference type="NCBI Taxonomy" id="747304"/>
    <lineage>
        <taxon>Bacteria</taxon>
        <taxon>Pseudomonadati</taxon>
        <taxon>Pseudomonadota</taxon>
        <taxon>Betaproteobacteria</taxon>
        <taxon>Burkholderiales</taxon>
        <taxon>Comamonadaceae</taxon>
    </lineage>
</organism>
<keyword evidence="4 12" id="KW-1134">Transmembrane beta strand</keyword>
<feature type="domain" description="TonB-dependent receptor-like beta-barrel" evidence="16">
    <location>
        <begin position="206"/>
        <end position="593"/>
    </location>
</feature>
<dbReference type="EMBL" id="BMYK01000014">
    <property type="protein sequence ID" value="GHC91065.1"/>
    <property type="molecule type" value="Genomic_DNA"/>
</dbReference>
<evidence type="ECO:0000256" key="15">
    <source>
        <dbReference type="SAM" id="SignalP"/>
    </source>
</evidence>
<accession>A0ABQ3G5A6</accession>
<dbReference type="InterPro" id="IPR000531">
    <property type="entry name" value="Beta-barrel_TonB"/>
</dbReference>
<feature type="signal peptide" evidence="15">
    <location>
        <begin position="1"/>
        <end position="27"/>
    </location>
</feature>
<keyword evidence="3 12" id="KW-0813">Transport</keyword>
<evidence type="ECO:0000259" key="17">
    <source>
        <dbReference type="Pfam" id="PF07715"/>
    </source>
</evidence>
<evidence type="ECO:0000256" key="1">
    <source>
        <dbReference type="ARBA" id="ARBA00004571"/>
    </source>
</evidence>
<keyword evidence="19" id="KW-1185">Reference proteome</keyword>
<reference evidence="19" key="1">
    <citation type="journal article" date="2019" name="Int. J. Syst. Evol. Microbiol.">
        <title>The Global Catalogue of Microorganisms (GCM) 10K type strain sequencing project: providing services to taxonomists for standard genome sequencing and annotation.</title>
        <authorList>
            <consortium name="The Broad Institute Genomics Platform"/>
            <consortium name="The Broad Institute Genome Sequencing Center for Infectious Disease"/>
            <person name="Wu L."/>
            <person name="Ma J."/>
        </authorList>
    </citation>
    <scope>NUCLEOTIDE SEQUENCE [LARGE SCALE GENOMIC DNA]</scope>
    <source>
        <strain evidence="19">KCTC 23314</strain>
    </source>
</reference>
<keyword evidence="10" id="KW-0675">Receptor</keyword>
<proteinExistence type="inferred from homology"/>
<evidence type="ECO:0000256" key="11">
    <source>
        <dbReference type="ARBA" id="ARBA00023237"/>
    </source>
</evidence>
<comment type="subcellular location">
    <subcellularLocation>
        <location evidence="1 12">Cell outer membrane</location>
        <topology evidence="1 12">Multi-pass membrane protein</topology>
    </subcellularLocation>
</comment>
<evidence type="ECO:0000256" key="6">
    <source>
        <dbReference type="ARBA" id="ARBA00022729"/>
    </source>
</evidence>
<name>A0ABQ3G5A6_9BURK</name>
<sequence length="620" mass="67269">MKIRKPRWRLAALPLTLSACWPVAGLAQTTHRLDDTVVTATRSAQPLADLVADVSIVDRTAIERSGATGVPDLLARLPGIQMSRNGGLGSNASVFVRGTESRYTAVYLDGVRLDSQATGGVAWEQIPLSQIDRIEVLRGPAAAVYGSDAVGGVIQLFTKKGEAGKPAPYAGVGVGSHRSWQLEAGISGRTGTDDAIDYSLGVSKERSDGFNAQPARLRGPSDAARNPDDDGYARLSGNARLGLQINKAHRIDATLLASQLESQYDGSYSAANPRDDRNHNRLRTAGLTWSGQWTEAYSTRLQVTDSHSRYATTPSVYRTETDLRGYLWQNEYRIGAHLLSATLERREDALVNGSIDRDRSQNALALGYGLNTGPHALQLNLRRDDDSEFGGHTTGSAAYGYAITPAWRATVSAGTSFRAPTLYQRFSEYGIGSLEPEEGRNLEAGLRWTQGASSAGVVVYRNRVRNMILFGAAGPCADQYGCYENVGRAQYEGVTLSASHAVGNVQLRGSVDWQDPKDRITGRQLARRAKRYASFGADTQLAGWTLGAEVQTTGRRYDNAANTNVLGGYTLLNLYASTPVARDFLLTARVDNLTDKDYQTARLYDTGGRMLWVGLKWAPH</sequence>
<dbReference type="PANTHER" id="PTHR30069">
    <property type="entry name" value="TONB-DEPENDENT OUTER MEMBRANE RECEPTOR"/>
    <property type="match status" value="1"/>
</dbReference>
<keyword evidence="6 15" id="KW-0732">Signal</keyword>
<comment type="caution">
    <text evidence="18">The sequence shown here is derived from an EMBL/GenBank/DDBJ whole genome shotgun (WGS) entry which is preliminary data.</text>
</comment>
<feature type="region of interest" description="Disordered" evidence="14">
    <location>
        <begin position="207"/>
        <end position="229"/>
    </location>
</feature>
<evidence type="ECO:0000256" key="8">
    <source>
        <dbReference type="ARBA" id="ARBA00023077"/>
    </source>
</evidence>
<dbReference type="InterPro" id="IPR039426">
    <property type="entry name" value="TonB-dep_rcpt-like"/>
</dbReference>
<evidence type="ECO:0000256" key="4">
    <source>
        <dbReference type="ARBA" id="ARBA00022452"/>
    </source>
</evidence>
<dbReference type="SUPFAM" id="SSF56935">
    <property type="entry name" value="Porins"/>
    <property type="match status" value="1"/>
</dbReference>
<keyword evidence="9 12" id="KW-0472">Membrane</keyword>
<dbReference type="InterPro" id="IPR037066">
    <property type="entry name" value="Plug_dom_sf"/>
</dbReference>
<feature type="chain" id="PRO_5046338036" evidence="15">
    <location>
        <begin position="28"/>
        <end position="620"/>
    </location>
</feature>
<dbReference type="PANTHER" id="PTHR30069:SF53">
    <property type="entry name" value="COLICIN I RECEPTOR-RELATED"/>
    <property type="match status" value="1"/>
</dbReference>
<comment type="similarity">
    <text evidence="2 12 13">Belongs to the TonB-dependent receptor family.</text>
</comment>
<keyword evidence="5 12" id="KW-0812">Transmembrane</keyword>
<evidence type="ECO:0000256" key="2">
    <source>
        <dbReference type="ARBA" id="ARBA00009810"/>
    </source>
</evidence>
<dbReference type="Proteomes" id="UP000626210">
    <property type="component" value="Unassembled WGS sequence"/>
</dbReference>
<dbReference type="RefSeq" id="WP_189688639.1">
    <property type="nucleotide sequence ID" value="NZ_BMYK01000014.1"/>
</dbReference>
<evidence type="ECO:0000259" key="16">
    <source>
        <dbReference type="Pfam" id="PF00593"/>
    </source>
</evidence>
<evidence type="ECO:0000313" key="18">
    <source>
        <dbReference type="EMBL" id="GHC91065.1"/>
    </source>
</evidence>
<evidence type="ECO:0000256" key="3">
    <source>
        <dbReference type="ARBA" id="ARBA00022448"/>
    </source>
</evidence>
<evidence type="ECO:0000256" key="5">
    <source>
        <dbReference type="ARBA" id="ARBA00022692"/>
    </source>
</evidence>
<dbReference type="Gene3D" id="2.170.130.10">
    <property type="entry name" value="TonB-dependent receptor, plug domain"/>
    <property type="match status" value="1"/>
</dbReference>
<evidence type="ECO:0000256" key="10">
    <source>
        <dbReference type="ARBA" id="ARBA00023170"/>
    </source>
</evidence>
<dbReference type="InterPro" id="IPR036942">
    <property type="entry name" value="Beta-barrel_TonB_sf"/>
</dbReference>
<evidence type="ECO:0000256" key="12">
    <source>
        <dbReference type="PROSITE-ProRule" id="PRU01360"/>
    </source>
</evidence>
<dbReference type="PROSITE" id="PS51257">
    <property type="entry name" value="PROKAR_LIPOPROTEIN"/>
    <property type="match status" value="1"/>
</dbReference>
<dbReference type="PROSITE" id="PS52016">
    <property type="entry name" value="TONB_DEPENDENT_REC_3"/>
    <property type="match status" value="1"/>
</dbReference>
<evidence type="ECO:0000256" key="7">
    <source>
        <dbReference type="ARBA" id="ARBA00023065"/>
    </source>
</evidence>
<dbReference type="InterPro" id="IPR012910">
    <property type="entry name" value="Plug_dom"/>
</dbReference>
<dbReference type="Gene3D" id="2.40.170.20">
    <property type="entry name" value="TonB-dependent receptor, beta-barrel domain"/>
    <property type="match status" value="1"/>
</dbReference>
<evidence type="ECO:0000256" key="9">
    <source>
        <dbReference type="ARBA" id="ARBA00023136"/>
    </source>
</evidence>
<evidence type="ECO:0000256" key="14">
    <source>
        <dbReference type="SAM" id="MobiDB-lite"/>
    </source>
</evidence>
<dbReference type="Pfam" id="PF00593">
    <property type="entry name" value="TonB_dep_Rec_b-barrel"/>
    <property type="match status" value="1"/>
</dbReference>
<keyword evidence="11 12" id="KW-0998">Cell outer membrane</keyword>
<dbReference type="Pfam" id="PF07715">
    <property type="entry name" value="Plug"/>
    <property type="match status" value="1"/>
</dbReference>
<keyword evidence="8 13" id="KW-0798">TonB box</keyword>
<protein>
    <submittedName>
        <fullName evidence="18">Outer membrane protein</fullName>
    </submittedName>
</protein>
<dbReference type="CDD" id="cd01347">
    <property type="entry name" value="ligand_gated_channel"/>
    <property type="match status" value="1"/>
</dbReference>
<keyword evidence="7" id="KW-0406">Ion transport</keyword>